<evidence type="ECO:0000256" key="2">
    <source>
        <dbReference type="SAM" id="Phobius"/>
    </source>
</evidence>
<comment type="caution">
    <text evidence="3">The sequence shown here is derived from an EMBL/GenBank/DDBJ whole genome shotgun (WGS) entry which is preliminary data.</text>
</comment>
<protein>
    <recommendedName>
        <fullName evidence="5">DUF1622 domain-containing protein</fullName>
    </recommendedName>
</protein>
<feature type="region of interest" description="Disordered" evidence="1">
    <location>
        <begin position="79"/>
        <end position="109"/>
    </location>
</feature>
<feature type="compositionally biased region" description="Basic residues" evidence="1">
    <location>
        <begin position="100"/>
        <end position="109"/>
    </location>
</feature>
<evidence type="ECO:0000256" key="1">
    <source>
        <dbReference type="SAM" id="MobiDB-lite"/>
    </source>
</evidence>
<name>A0ABT0R2Y2_9MICO</name>
<evidence type="ECO:0000313" key="4">
    <source>
        <dbReference type="Proteomes" id="UP001203761"/>
    </source>
</evidence>
<feature type="transmembrane region" description="Helical" evidence="2">
    <location>
        <begin position="37"/>
        <end position="68"/>
    </location>
</feature>
<keyword evidence="2" id="KW-0812">Transmembrane</keyword>
<organism evidence="3 4">
    <name type="scientific">Brachybacterium equifaecis</name>
    <dbReference type="NCBI Taxonomy" id="2910770"/>
    <lineage>
        <taxon>Bacteria</taxon>
        <taxon>Bacillati</taxon>
        <taxon>Actinomycetota</taxon>
        <taxon>Actinomycetes</taxon>
        <taxon>Micrococcales</taxon>
        <taxon>Dermabacteraceae</taxon>
        <taxon>Brachybacterium</taxon>
    </lineage>
</organism>
<feature type="compositionally biased region" description="Low complexity" evidence="1">
    <location>
        <begin position="90"/>
        <end position="99"/>
    </location>
</feature>
<dbReference type="Proteomes" id="UP001203761">
    <property type="component" value="Unassembled WGS sequence"/>
</dbReference>
<dbReference type="EMBL" id="JAKNCJ010000002">
    <property type="protein sequence ID" value="MCL6423265.1"/>
    <property type="molecule type" value="Genomic_DNA"/>
</dbReference>
<keyword evidence="2" id="KW-0472">Membrane</keyword>
<proteinExistence type="predicted"/>
<sequence length="109" mass="12114">MLRYLALALVLALFALRLLRGRFGARFLGVSERVLDIAYIAALLITAALSIWAEHWLLLGIVGALLALRLVEALRPAPARRRADGRLRRPAAAPDAPQRSARRPNTRKR</sequence>
<evidence type="ECO:0000313" key="3">
    <source>
        <dbReference type="EMBL" id="MCL6423265.1"/>
    </source>
</evidence>
<keyword evidence="4" id="KW-1185">Reference proteome</keyword>
<keyword evidence="2" id="KW-1133">Transmembrane helix</keyword>
<dbReference type="RefSeq" id="WP_249737351.1">
    <property type="nucleotide sequence ID" value="NZ_JAKNCJ010000002.1"/>
</dbReference>
<accession>A0ABT0R2Y2</accession>
<evidence type="ECO:0008006" key="5">
    <source>
        <dbReference type="Google" id="ProtNLM"/>
    </source>
</evidence>
<reference evidence="3" key="1">
    <citation type="submission" date="2022-02" db="EMBL/GenBank/DDBJ databases">
        <authorList>
            <person name="Lee M."/>
            <person name="Kim S.-J."/>
            <person name="Jung M.-Y."/>
        </authorList>
    </citation>
    <scope>NUCLEOTIDE SEQUENCE</scope>
    <source>
        <strain evidence="3">JHP9</strain>
    </source>
</reference>
<gene>
    <name evidence="3" type="ORF">Bequi_07680</name>
</gene>